<name>A0A061R9C3_9CHLO</name>
<comment type="subcellular location">
    <subcellularLocation>
        <location evidence="1">Membrane</location>
        <topology evidence="1">Multi-pass membrane protein</topology>
    </subcellularLocation>
</comment>
<dbReference type="PRINTS" id="PR00625">
    <property type="entry name" value="JDOMAIN"/>
</dbReference>
<dbReference type="InterPro" id="IPR044632">
    <property type="entry name" value="DNAJC25-like"/>
</dbReference>
<organism evidence="9">
    <name type="scientific">Tetraselmis sp. GSL018</name>
    <dbReference type="NCBI Taxonomy" id="582737"/>
    <lineage>
        <taxon>Eukaryota</taxon>
        <taxon>Viridiplantae</taxon>
        <taxon>Chlorophyta</taxon>
        <taxon>core chlorophytes</taxon>
        <taxon>Chlorodendrophyceae</taxon>
        <taxon>Chlorodendrales</taxon>
        <taxon>Chlorodendraceae</taxon>
        <taxon>Tetraselmis</taxon>
    </lineage>
</organism>
<dbReference type="InterPro" id="IPR036869">
    <property type="entry name" value="J_dom_sf"/>
</dbReference>
<feature type="region of interest" description="Disordered" evidence="6">
    <location>
        <begin position="165"/>
        <end position="188"/>
    </location>
</feature>
<evidence type="ECO:0000313" key="10">
    <source>
        <dbReference type="EMBL" id="JAC74680.1"/>
    </source>
</evidence>
<dbReference type="SMART" id="SM00271">
    <property type="entry name" value="DnaJ"/>
    <property type="match status" value="1"/>
</dbReference>
<dbReference type="Gene3D" id="1.10.287.110">
    <property type="entry name" value="DnaJ domain"/>
    <property type="match status" value="1"/>
</dbReference>
<evidence type="ECO:0000259" key="8">
    <source>
        <dbReference type="PROSITE" id="PS50076"/>
    </source>
</evidence>
<proteinExistence type="predicted"/>
<dbReference type="CDD" id="cd06257">
    <property type="entry name" value="DnaJ"/>
    <property type="match status" value="1"/>
</dbReference>
<evidence type="ECO:0000256" key="7">
    <source>
        <dbReference type="SAM" id="SignalP"/>
    </source>
</evidence>
<feature type="chain" id="PRO_5007370668" evidence="7">
    <location>
        <begin position="20"/>
        <end position="302"/>
    </location>
</feature>
<dbReference type="EMBL" id="GBEZ01019270">
    <property type="protein sequence ID" value="JAC67265.1"/>
    <property type="molecule type" value="Transcribed_RNA"/>
</dbReference>
<feature type="compositionally biased region" description="Basic residues" evidence="6">
    <location>
        <begin position="175"/>
        <end position="184"/>
    </location>
</feature>
<keyword evidence="5" id="KW-0143">Chaperone</keyword>
<evidence type="ECO:0000256" key="1">
    <source>
        <dbReference type="ARBA" id="ARBA00004141"/>
    </source>
</evidence>
<dbReference type="PROSITE" id="PS00636">
    <property type="entry name" value="DNAJ_1"/>
    <property type="match status" value="1"/>
</dbReference>
<feature type="domain" description="J" evidence="8">
    <location>
        <begin position="27"/>
        <end position="91"/>
    </location>
</feature>
<sequence>MTCIVLFLLLVGSLKQTQASMYCGHENCYDVLGIKEKASLADVKKAYRKISLEVHPDKNKAPDAARQFQRIATAYEILSDPETRADYDYALAHPEEHLYNRYRYYSSYYRKTVQVDVRVVVVGCLLVFSALQYGCRVTAYNSAMRQVRRTPRYQHRLKQLRAEAEAKALSDSGTKRRTRGRGKSKPVPVDDEELEKLIDINLKGGYSKPEIKEILIVRLLLLPVSLVQSISWQCRWAYKYWLLKKPYDHEDQVFLTCRALHVSRDLWDLQPLEARERILQQRVWVPENYARFVRNAKAGASR</sequence>
<dbReference type="EMBL" id="GBEZ01011071">
    <property type="protein sequence ID" value="JAC74680.1"/>
    <property type="molecule type" value="Transcribed_RNA"/>
</dbReference>
<evidence type="ECO:0000256" key="6">
    <source>
        <dbReference type="SAM" id="MobiDB-lite"/>
    </source>
</evidence>
<evidence type="ECO:0000256" key="5">
    <source>
        <dbReference type="ARBA" id="ARBA00023186"/>
    </source>
</evidence>
<dbReference type="PANTHER" id="PTHR44176">
    <property type="entry name" value="DNAJ HOMOLOG SUBFAMILY C MEMBER 25"/>
    <property type="match status" value="1"/>
</dbReference>
<keyword evidence="2" id="KW-0812">Transmembrane</keyword>
<dbReference type="Pfam" id="PF00226">
    <property type="entry name" value="DnaJ"/>
    <property type="match status" value="1"/>
</dbReference>
<dbReference type="GO" id="GO:0006457">
    <property type="term" value="P:protein folding"/>
    <property type="evidence" value="ECO:0007669"/>
    <property type="project" value="InterPro"/>
</dbReference>
<dbReference type="SUPFAM" id="SSF46565">
    <property type="entry name" value="Chaperone J-domain"/>
    <property type="match status" value="1"/>
</dbReference>
<dbReference type="GO" id="GO:0005789">
    <property type="term" value="C:endoplasmic reticulum membrane"/>
    <property type="evidence" value="ECO:0007669"/>
    <property type="project" value="TreeGrafter"/>
</dbReference>
<accession>A0A061R9C3</accession>
<feature type="signal peptide" evidence="7">
    <location>
        <begin position="1"/>
        <end position="19"/>
    </location>
</feature>
<evidence type="ECO:0000256" key="4">
    <source>
        <dbReference type="ARBA" id="ARBA00023136"/>
    </source>
</evidence>
<reference evidence="9" key="1">
    <citation type="submission" date="2014-05" db="EMBL/GenBank/DDBJ databases">
        <title>The transcriptome of the halophilic microalga Tetraselmis sp. GSL018 isolated from the Great Salt Lake, Utah.</title>
        <authorList>
            <person name="Jinkerson R.E."/>
            <person name="D'Adamo S."/>
            <person name="Posewitz M.C."/>
        </authorList>
    </citation>
    <scope>NUCLEOTIDE SEQUENCE</scope>
    <source>
        <strain evidence="9">GSL018</strain>
    </source>
</reference>
<keyword evidence="4" id="KW-0472">Membrane</keyword>
<dbReference type="PROSITE" id="PS50076">
    <property type="entry name" value="DNAJ_2"/>
    <property type="match status" value="1"/>
</dbReference>
<dbReference type="InterPro" id="IPR018253">
    <property type="entry name" value="DnaJ_domain_CS"/>
</dbReference>
<evidence type="ECO:0000256" key="2">
    <source>
        <dbReference type="ARBA" id="ARBA00022692"/>
    </source>
</evidence>
<keyword evidence="3" id="KW-1133">Transmembrane helix</keyword>
<dbReference type="AlphaFoldDB" id="A0A061R9C3"/>
<evidence type="ECO:0000256" key="3">
    <source>
        <dbReference type="ARBA" id="ARBA00022989"/>
    </source>
</evidence>
<evidence type="ECO:0000313" key="9">
    <source>
        <dbReference type="EMBL" id="JAC67265.1"/>
    </source>
</evidence>
<dbReference type="PANTHER" id="PTHR44176:SF1">
    <property type="entry name" value="DNAJ HOMOLOG SUBFAMILY C MEMBER 25"/>
    <property type="match status" value="1"/>
</dbReference>
<dbReference type="InterPro" id="IPR001623">
    <property type="entry name" value="DnaJ_domain"/>
</dbReference>
<gene>
    <name evidence="9" type="ORF">TSPGSL018_11584</name>
    <name evidence="10" type="ORF">TSPGSL018_25291</name>
</gene>
<protein>
    <submittedName>
        <fullName evidence="9">Dnaj protein subfamily c member 25-like</fullName>
    </submittedName>
</protein>
<keyword evidence="7" id="KW-0732">Signal</keyword>